<feature type="binding site" evidence="12">
    <location>
        <position position="30"/>
    </location>
    <ligand>
        <name>Mg(2+)</name>
        <dbReference type="ChEBI" id="CHEBI:18420"/>
    </ligand>
</feature>
<sequence>MGGVFSYFRSLLGSKEMRILILGLDGAGKTTILYRLQVGEVVTTIPTIGFNVEQVTYKNLKFQVWDLGGQTSIRPYWRCYFSNTDAIIYVVDSCDRERIGISKQELVSMLEEEELKRSILLVLANKQDMESAMTIAEEEELKRSILLVLANKQDMESAMTIAEVHQALGLDALKSRTFQIFKTSAIKGDGLDEAMEWLSNALTNSK</sequence>
<dbReference type="InterPro" id="IPR006689">
    <property type="entry name" value="Small_GTPase_ARF/SAR"/>
</dbReference>
<evidence type="ECO:0000313" key="13">
    <source>
        <dbReference type="EMBL" id="CAD7628204.1"/>
    </source>
</evidence>
<dbReference type="PROSITE" id="PS51417">
    <property type="entry name" value="ARF"/>
    <property type="match status" value="1"/>
</dbReference>
<accession>A0A7R9Q0Y7</accession>
<feature type="binding site" evidence="12">
    <location>
        <position position="47"/>
    </location>
    <ligand>
        <name>Mg(2+)</name>
        <dbReference type="ChEBI" id="CHEBI:18420"/>
    </ligand>
</feature>
<keyword evidence="8" id="KW-0333">Golgi apparatus</keyword>
<dbReference type="EMBL" id="OC860039">
    <property type="protein sequence ID" value="CAD7628204.1"/>
    <property type="molecule type" value="Genomic_DNA"/>
</dbReference>
<keyword evidence="4" id="KW-0519">Myristate</keyword>
<evidence type="ECO:0000256" key="12">
    <source>
        <dbReference type="PIRSR" id="PIRSR606689-2"/>
    </source>
</evidence>
<keyword evidence="9 11" id="KW-0342">GTP-binding</keyword>
<dbReference type="SMART" id="SM00178">
    <property type="entry name" value="SAR"/>
    <property type="match status" value="1"/>
</dbReference>
<dbReference type="GO" id="GO:0005794">
    <property type="term" value="C:Golgi apparatus"/>
    <property type="evidence" value="ECO:0007669"/>
    <property type="project" value="UniProtKB-SubCell"/>
</dbReference>
<name>A0A7R9Q0Y7_9ACAR</name>
<evidence type="ECO:0000256" key="7">
    <source>
        <dbReference type="ARBA" id="ARBA00022927"/>
    </source>
</evidence>
<dbReference type="CDD" id="cd04151">
    <property type="entry name" value="Arl1"/>
    <property type="match status" value="1"/>
</dbReference>
<dbReference type="SUPFAM" id="SSF52540">
    <property type="entry name" value="P-loop containing nucleoside triphosphate hydrolases"/>
    <property type="match status" value="2"/>
</dbReference>
<dbReference type="AlphaFoldDB" id="A0A7R9Q0Y7"/>
<feature type="binding site" evidence="11">
    <location>
        <begin position="23"/>
        <end position="30"/>
    </location>
    <ligand>
        <name>GTP</name>
        <dbReference type="ChEBI" id="CHEBI:37565"/>
    </ligand>
</feature>
<dbReference type="OrthoDB" id="2011769at2759"/>
<dbReference type="Gene3D" id="3.40.50.300">
    <property type="entry name" value="P-loop containing nucleotide triphosphate hydrolases"/>
    <property type="match status" value="2"/>
</dbReference>
<keyword evidence="5 11" id="KW-0547">Nucleotide-binding</keyword>
<feature type="binding site" evidence="11">
    <location>
        <position position="69"/>
    </location>
    <ligand>
        <name>GTP</name>
        <dbReference type="ChEBI" id="CHEBI:37565"/>
    </ligand>
</feature>
<reference evidence="13" key="1">
    <citation type="submission" date="2020-11" db="EMBL/GenBank/DDBJ databases">
        <authorList>
            <person name="Tran Van P."/>
        </authorList>
    </citation>
    <scope>NUCLEOTIDE SEQUENCE</scope>
</reference>
<dbReference type="PROSITE" id="PS51419">
    <property type="entry name" value="RAB"/>
    <property type="match status" value="1"/>
</dbReference>
<dbReference type="InterPro" id="IPR005225">
    <property type="entry name" value="Small_GTP-bd"/>
</dbReference>
<dbReference type="PRINTS" id="PR00328">
    <property type="entry name" value="SAR1GTPBP"/>
</dbReference>
<evidence type="ECO:0000256" key="9">
    <source>
        <dbReference type="ARBA" id="ARBA00023134"/>
    </source>
</evidence>
<evidence type="ECO:0000256" key="5">
    <source>
        <dbReference type="ARBA" id="ARBA00022741"/>
    </source>
</evidence>
<dbReference type="InterPro" id="IPR024156">
    <property type="entry name" value="Small_GTPase_ARF"/>
</dbReference>
<dbReference type="SMART" id="SM00177">
    <property type="entry name" value="ARF"/>
    <property type="match status" value="1"/>
</dbReference>
<organism evidence="13">
    <name type="scientific">Medioppia subpectinata</name>
    <dbReference type="NCBI Taxonomy" id="1979941"/>
    <lineage>
        <taxon>Eukaryota</taxon>
        <taxon>Metazoa</taxon>
        <taxon>Ecdysozoa</taxon>
        <taxon>Arthropoda</taxon>
        <taxon>Chelicerata</taxon>
        <taxon>Arachnida</taxon>
        <taxon>Acari</taxon>
        <taxon>Acariformes</taxon>
        <taxon>Sarcoptiformes</taxon>
        <taxon>Oribatida</taxon>
        <taxon>Brachypylina</taxon>
        <taxon>Oppioidea</taxon>
        <taxon>Oppiidae</taxon>
        <taxon>Medioppia</taxon>
    </lineage>
</organism>
<dbReference type="NCBIfam" id="TIGR00231">
    <property type="entry name" value="small_GTP"/>
    <property type="match status" value="1"/>
</dbReference>
<evidence type="ECO:0000256" key="10">
    <source>
        <dbReference type="ARBA" id="ARBA00023288"/>
    </source>
</evidence>
<keyword evidence="14" id="KW-1185">Reference proteome</keyword>
<dbReference type="Pfam" id="PF00025">
    <property type="entry name" value="Arf"/>
    <property type="match status" value="1"/>
</dbReference>
<evidence type="ECO:0008006" key="15">
    <source>
        <dbReference type="Google" id="ProtNLM"/>
    </source>
</evidence>
<dbReference type="PROSITE" id="PS51422">
    <property type="entry name" value="SAR1"/>
    <property type="match status" value="1"/>
</dbReference>
<evidence type="ECO:0000256" key="3">
    <source>
        <dbReference type="ARBA" id="ARBA00022448"/>
    </source>
</evidence>
<evidence type="ECO:0000313" key="14">
    <source>
        <dbReference type="Proteomes" id="UP000759131"/>
    </source>
</evidence>
<keyword evidence="12" id="KW-0479">Metal-binding</keyword>
<keyword evidence="7" id="KW-0653">Protein transport</keyword>
<evidence type="ECO:0000256" key="6">
    <source>
        <dbReference type="ARBA" id="ARBA00022892"/>
    </source>
</evidence>
<evidence type="ECO:0000256" key="4">
    <source>
        <dbReference type="ARBA" id="ARBA00022707"/>
    </source>
</evidence>
<dbReference type="GO" id="GO:0051649">
    <property type="term" value="P:establishment of localization in cell"/>
    <property type="evidence" value="ECO:0007669"/>
    <property type="project" value="UniProtKB-ARBA"/>
</dbReference>
<feature type="binding site" evidence="11">
    <location>
        <begin position="151"/>
        <end position="154"/>
    </location>
    <ligand>
        <name>GTP</name>
        <dbReference type="ChEBI" id="CHEBI:37565"/>
    </ligand>
</feature>
<dbReference type="InterPro" id="IPR027417">
    <property type="entry name" value="P-loop_NTPase"/>
</dbReference>
<dbReference type="GO" id="GO:0003924">
    <property type="term" value="F:GTPase activity"/>
    <property type="evidence" value="ECO:0007669"/>
    <property type="project" value="InterPro"/>
</dbReference>
<evidence type="ECO:0000256" key="11">
    <source>
        <dbReference type="PIRSR" id="PIRSR606689-1"/>
    </source>
</evidence>
<dbReference type="GO" id="GO:0046872">
    <property type="term" value="F:metal ion binding"/>
    <property type="evidence" value="ECO:0007669"/>
    <property type="project" value="UniProtKB-KW"/>
</dbReference>
<evidence type="ECO:0000256" key="8">
    <source>
        <dbReference type="ARBA" id="ARBA00023034"/>
    </source>
</evidence>
<keyword evidence="12" id="KW-0460">Magnesium</keyword>
<protein>
    <recommendedName>
        <fullName evidence="15">ADP-ribosylation factor-like protein 1</fullName>
    </recommendedName>
</protein>
<dbReference type="EMBL" id="CAJPIZ010005464">
    <property type="protein sequence ID" value="CAG2108634.1"/>
    <property type="molecule type" value="Genomic_DNA"/>
</dbReference>
<evidence type="ECO:0000256" key="2">
    <source>
        <dbReference type="ARBA" id="ARBA00010290"/>
    </source>
</evidence>
<comment type="similarity">
    <text evidence="2">Belongs to the small GTPase superfamily. Arf family.</text>
</comment>
<gene>
    <name evidence="13" type="ORF">OSB1V03_LOCUS8626</name>
</gene>
<proteinExistence type="inferred from homology"/>
<dbReference type="Proteomes" id="UP000759131">
    <property type="component" value="Unassembled WGS sequence"/>
</dbReference>
<dbReference type="GO" id="GO:0016192">
    <property type="term" value="P:vesicle-mediated transport"/>
    <property type="evidence" value="ECO:0007669"/>
    <property type="project" value="UniProtKB-KW"/>
</dbReference>
<keyword evidence="10" id="KW-0449">Lipoprotein</keyword>
<dbReference type="GO" id="GO:0005525">
    <property type="term" value="F:GTP binding"/>
    <property type="evidence" value="ECO:0007669"/>
    <property type="project" value="UniProtKB-KW"/>
</dbReference>
<evidence type="ECO:0000256" key="1">
    <source>
        <dbReference type="ARBA" id="ARBA00004555"/>
    </source>
</evidence>
<keyword evidence="6" id="KW-0931">ER-Golgi transport</keyword>
<keyword evidence="3" id="KW-0813">Transport</keyword>
<dbReference type="FunFam" id="3.40.50.300:FF:000510">
    <property type="entry name" value="ADP-ribosylation factor 1"/>
    <property type="match status" value="1"/>
</dbReference>
<dbReference type="PANTHER" id="PTHR11711">
    <property type="entry name" value="ADP RIBOSYLATION FACTOR-RELATED"/>
    <property type="match status" value="1"/>
</dbReference>
<dbReference type="GO" id="GO:0015031">
    <property type="term" value="P:protein transport"/>
    <property type="evidence" value="ECO:0007669"/>
    <property type="project" value="UniProtKB-KW"/>
</dbReference>
<dbReference type="SMART" id="SM00175">
    <property type="entry name" value="RAB"/>
    <property type="match status" value="1"/>
</dbReference>
<comment type="subcellular location">
    <subcellularLocation>
        <location evidence="1">Golgi apparatus</location>
    </subcellularLocation>
</comment>